<feature type="compositionally biased region" description="Acidic residues" evidence="1">
    <location>
        <begin position="1"/>
        <end position="11"/>
    </location>
</feature>
<gene>
    <name evidence="2" type="ORF">C1280_07675</name>
</gene>
<accession>A0A2Z3GWD6</accession>
<evidence type="ECO:0000313" key="3">
    <source>
        <dbReference type="Proteomes" id="UP000245802"/>
    </source>
</evidence>
<reference evidence="2 3" key="1">
    <citation type="submission" date="2018-01" db="EMBL/GenBank/DDBJ databases">
        <title>G. obscuriglobus.</title>
        <authorList>
            <person name="Franke J."/>
            <person name="Blomberg W."/>
            <person name="Selmecki A."/>
        </authorList>
    </citation>
    <scope>NUCLEOTIDE SEQUENCE [LARGE SCALE GENOMIC DNA]</scope>
    <source>
        <strain evidence="2 3">DSM 5831</strain>
    </source>
</reference>
<evidence type="ECO:0000256" key="1">
    <source>
        <dbReference type="SAM" id="MobiDB-lite"/>
    </source>
</evidence>
<proteinExistence type="predicted"/>
<dbReference type="Proteomes" id="UP000245802">
    <property type="component" value="Chromosome"/>
</dbReference>
<dbReference type="EMBL" id="CP025958">
    <property type="protein sequence ID" value="AWM36911.1"/>
    <property type="molecule type" value="Genomic_DNA"/>
</dbReference>
<dbReference type="InterPro" id="IPR019600">
    <property type="entry name" value="Hemin_uptake_protein_HemP"/>
</dbReference>
<keyword evidence="3" id="KW-1185">Reference proteome</keyword>
<feature type="region of interest" description="Disordered" evidence="1">
    <location>
        <begin position="1"/>
        <end position="24"/>
    </location>
</feature>
<organism evidence="2 3">
    <name type="scientific">Gemmata obscuriglobus</name>
    <dbReference type="NCBI Taxonomy" id="114"/>
    <lineage>
        <taxon>Bacteria</taxon>
        <taxon>Pseudomonadati</taxon>
        <taxon>Planctomycetota</taxon>
        <taxon>Planctomycetia</taxon>
        <taxon>Gemmatales</taxon>
        <taxon>Gemmataceae</taxon>
        <taxon>Gemmata</taxon>
    </lineage>
</organism>
<evidence type="ECO:0000313" key="2">
    <source>
        <dbReference type="EMBL" id="AWM36911.1"/>
    </source>
</evidence>
<dbReference type="KEGG" id="gog:C1280_07675"/>
<sequence length="58" mass="6717">MSDKDPEDDRDEPAATGGSERTIQADELFAGKREVWIELEGVRYRLRITRRGKLILQK</sequence>
<protein>
    <submittedName>
        <fullName evidence="2">Hemin uptake protein HemP</fullName>
    </submittedName>
</protein>
<dbReference type="Pfam" id="PF10636">
    <property type="entry name" value="hemP"/>
    <property type="match status" value="1"/>
</dbReference>
<dbReference type="RefSeq" id="WP_010050439.1">
    <property type="nucleotide sequence ID" value="NZ_CP025958.1"/>
</dbReference>
<dbReference type="AlphaFoldDB" id="A0A2Z3GWD6"/>
<name>A0A2Z3GWD6_9BACT</name>
<dbReference type="OrthoDB" id="290460at2"/>
<dbReference type="Gene3D" id="2.10.70.10">
    <property type="entry name" value="Complement Module, domain 1"/>
    <property type="match status" value="1"/>
</dbReference>